<organism evidence="1 2">
    <name type="scientific">Billgrantia endophytica</name>
    <dbReference type="NCBI Taxonomy" id="2033802"/>
    <lineage>
        <taxon>Bacteria</taxon>
        <taxon>Pseudomonadati</taxon>
        <taxon>Pseudomonadota</taxon>
        <taxon>Gammaproteobacteria</taxon>
        <taxon>Oceanospirillales</taxon>
        <taxon>Halomonadaceae</taxon>
        <taxon>Billgrantia</taxon>
    </lineage>
</organism>
<evidence type="ECO:0000313" key="1">
    <source>
        <dbReference type="EMBL" id="PMR75546.1"/>
    </source>
</evidence>
<proteinExistence type="predicted"/>
<sequence>MIRLPPIIIGIEGAERMCCRSVTSGAESLGKQIDRETTGFWQTMGGTSDSHHPGRWGELEAVRSARLLDILSFGTWG</sequence>
<name>A0A2N7U536_9GAMM</name>
<comment type="caution">
    <text evidence="1">The sequence shown here is derived from an EMBL/GenBank/DDBJ whole genome shotgun (WGS) entry which is preliminary data.</text>
</comment>
<keyword evidence="2" id="KW-1185">Reference proteome</keyword>
<protein>
    <submittedName>
        <fullName evidence="1">Uncharacterized protein</fullName>
    </submittedName>
</protein>
<reference evidence="1 2" key="1">
    <citation type="submission" date="2018-01" db="EMBL/GenBank/DDBJ databases">
        <title>Halomonas endophytica sp. nov., isolated from storage liquid in the stems of Populus euphratica.</title>
        <authorList>
            <person name="Chen C."/>
        </authorList>
    </citation>
    <scope>NUCLEOTIDE SEQUENCE [LARGE SCALE GENOMIC DNA]</scope>
    <source>
        <strain evidence="1 2">MC28</strain>
    </source>
</reference>
<gene>
    <name evidence="1" type="ORF">C1H69_10020</name>
</gene>
<dbReference type="EMBL" id="PNRF01000019">
    <property type="protein sequence ID" value="PMR75546.1"/>
    <property type="molecule type" value="Genomic_DNA"/>
</dbReference>
<dbReference type="Proteomes" id="UP000235803">
    <property type="component" value="Unassembled WGS sequence"/>
</dbReference>
<evidence type="ECO:0000313" key="2">
    <source>
        <dbReference type="Proteomes" id="UP000235803"/>
    </source>
</evidence>
<accession>A0A2N7U536</accession>
<dbReference type="AlphaFoldDB" id="A0A2N7U536"/>